<dbReference type="PANTHER" id="PTHR24252:SF7">
    <property type="entry name" value="HYALIN"/>
    <property type="match status" value="1"/>
</dbReference>
<dbReference type="InterPro" id="IPR001254">
    <property type="entry name" value="Trypsin_dom"/>
</dbReference>
<organism evidence="3 4">
    <name type="scientific">Oncorhynchus mykiss</name>
    <name type="common">Rainbow trout</name>
    <name type="synonym">Salmo gairdneri</name>
    <dbReference type="NCBI Taxonomy" id="8022"/>
    <lineage>
        <taxon>Eukaryota</taxon>
        <taxon>Metazoa</taxon>
        <taxon>Chordata</taxon>
        <taxon>Craniata</taxon>
        <taxon>Vertebrata</taxon>
        <taxon>Euteleostomi</taxon>
        <taxon>Actinopterygii</taxon>
        <taxon>Neopterygii</taxon>
        <taxon>Teleostei</taxon>
        <taxon>Protacanthopterygii</taxon>
        <taxon>Salmoniformes</taxon>
        <taxon>Salmonidae</taxon>
        <taxon>Salmoninae</taxon>
        <taxon>Oncorhynchus</taxon>
    </lineage>
</organism>
<evidence type="ECO:0000256" key="1">
    <source>
        <dbReference type="ARBA" id="ARBA00023157"/>
    </source>
</evidence>
<dbReference type="Gene3D" id="2.40.10.10">
    <property type="entry name" value="Trypsin-like serine proteases"/>
    <property type="match status" value="1"/>
</dbReference>
<accession>A0A8C7QHZ7</accession>
<keyword evidence="4" id="KW-1185">Reference proteome</keyword>
<dbReference type="InterPro" id="IPR018114">
    <property type="entry name" value="TRYPSIN_HIS"/>
</dbReference>
<dbReference type="InterPro" id="IPR009003">
    <property type="entry name" value="Peptidase_S1_PA"/>
</dbReference>
<dbReference type="Proteomes" id="UP000694395">
    <property type="component" value="Chromosome 12"/>
</dbReference>
<keyword evidence="1" id="KW-1015">Disulfide bond</keyword>
<dbReference type="Pfam" id="PF00089">
    <property type="entry name" value="Trypsin"/>
    <property type="match status" value="1"/>
</dbReference>
<protein>
    <recommendedName>
        <fullName evidence="2">Peptidase S1 domain-containing protein</fullName>
    </recommendedName>
</protein>
<proteinExistence type="predicted"/>
<dbReference type="PANTHER" id="PTHR24252">
    <property type="entry name" value="ACROSIN-RELATED"/>
    <property type="match status" value="1"/>
</dbReference>
<dbReference type="PROSITE" id="PS00134">
    <property type="entry name" value="TRYPSIN_HIS"/>
    <property type="match status" value="1"/>
</dbReference>
<evidence type="ECO:0000313" key="3">
    <source>
        <dbReference type="Ensembl" id="ENSOMYP00000037040.2"/>
    </source>
</evidence>
<dbReference type="AlphaFoldDB" id="A0A8C7QHZ7"/>
<name>A0A8C7QHZ7_ONCMY</name>
<dbReference type="GO" id="GO:0006508">
    <property type="term" value="P:proteolysis"/>
    <property type="evidence" value="ECO:0007669"/>
    <property type="project" value="InterPro"/>
</dbReference>
<dbReference type="PROSITE" id="PS50240">
    <property type="entry name" value="TRYPSIN_DOM"/>
    <property type="match status" value="1"/>
</dbReference>
<dbReference type="GeneTree" id="ENSGT01060000252416"/>
<dbReference type="SUPFAM" id="SSF50494">
    <property type="entry name" value="Trypsin-like serine proteases"/>
    <property type="match status" value="1"/>
</dbReference>
<dbReference type="Ensembl" id="ENSOMYT00000040433.2">
    <property type="protein sequence ID" value="ENSOMYP00000037040.2"/>
    <property type="gene ID" value="ENSOMYG00000017235.2"/>
</dbReference>
<reference evidence="3" key="3">
    <citation type="submission" date="2025-09" db="UniProtKB">
        <authorList>
            <consortium name="Ensembl"/>
        </authorList>
    </citation>
    <scope>IDENTIFICATION</scope>
</reference>
<dbReference type="InterPro" id="IPR043504">
    <property type="entry name" value="Peptidase_S1_PA_chymotrypsin"/>
</dbReference>
<feature type="domain" description="Peptidase S1" evidence="2">
    <location>
        <begin position="21"/>
        <end position="65"/>
    </location>
</feature>
<dbReference type="GO" id="GO:0004252">
    <property type="term" value="F:serine-type endopeptidase activity"/>
    <property type="evidence" value="ECO:0007669"/>
    <property type="project" value="InterPro"/>
</dbReference>
<sequence length="111" mass="12175">RWSVLASRALSVNLKVARSSIVGGKDAQKGSWPWIVYLLITDDTGIFSCGGSLLTEEWVLTAAHCCACLEAYPVLTFEMCAGFWEGGKDTCQVLHHLKENTGKETNMSFCN</sequence>
<reference evidence="3" key="1">
    <citation type="submission" date="2020-07" db="EMBL/GenBank/DDBJ databases">
        <title>A long reads based de novo assembly of the rainbow trout Arlee double haploid line genome.</title>
        <authorList>
            <person name="Gao G."/>
            <person name="Palti Y."/>
        </authorList>
    </citation>
    <scope>NUCLEOTIDE SEQUENCE [LARGE SCALE GENOMIC DNA]</scope>
</reference>
<evidence type="ECO:0000313" key="4">
    <source>
        <dbReference type="Proteomes" id="UP000694395"/>
    </source>
</evidence>
<reference evidence="3" key="2">
    <citation type="submission" date="2025-08" db="UniProtKB">
        <authorList>
            <consortium name="Ensembl"/>
        </authorList>
    </citation>
    <scope>IDENTIFICATION</scope>
</reference>
<evidence type="ECO:0000259" key="2">
    <source>
        <dbReference type="PROSITE" id="PS50240"/>
    </source>
</evidence>